<dbReference type="AlphaFoldDB" id="A0AAV0VES8"/>
<name>A0AAV0VES8_9HEMI</name>
<comment type="caution">
    <text evidence="1">The sequence shown here is derived from an EMBL/GenBank/DDBJ whole genome shotgun (WGS) entry which is preliminary data.</text>
</comment>
<sequence length="75" mass="8015">MPCSRRRIWNIIGISRTNLKMDRRRRTCNGKAVSAKPALGQVTPARVPSVPGLGETEEKAIGCADDLGALAQVGV</sequence>
<gene>
    <name evidence="1" type="ORF">MEUPH1_LOCUS96</name>
</gene>
<reference evidence="1 2" key="1">
    <citation type="submission" date="2023-01" db="EMBL/GenBank/DDBJ databases">
        <authorList>
            <person name="Whitehead M."/>
        </authorList>
    </citation>
    <scope>NUCLEOTIDE SEQUENCE [LARGE SCALE GENOMIC DNA]</scope>
</reference>
<accession>A0AAV0VES8</accession>
<evidence type="ECO:0000313" key="1">
    <source>
        <dbReference type="EMBL" id="CAI6342741.1"/>
    </source>
</evidence>
<proteinExistence type="predicted"/>
<evidence type="ECO:0000313" key="2">
    <source>
        <dbReference type="Proteomes" id="UP001160148"/>
    </source>
</evidence>
<dbReference type="EMBL" id="CARXXK010000001">
    <property type="protein sequence ID" value="CAI6342741.1"/>
    <property type="molecule type" value="Genomic_DNA"/>
</dbReference>
<protein>
    <submittedName>
        <fullName evidence="1">Uncharacterized protein</fullName>
    </submittedName>
</protein>
<keyword evidence="2" id="KW-1185">Reference proteome</keyword>
<organism evidence="1 2">
    <name type="scientific">Macrosiphum euphorbiae</name>
    <name type="common">potato aphid</name>
    <dbReference type="NCBI Taxonomy" id="13131"/>
    <lineage>
        <taxon>Eukaryota</taxon>
        <taxon>Metazoa</taxon>
        <taxon>Ecdysozoa</taxon>
        <taxon>Arthropoda</taxon>
        <taxon>Hexapoda</taxon>
        <taxon>Insecta</taxon>
        <taxon>Pterygota</taxon>
        <taxon>Neoptera</taxon>
        <taxon>Paraneoptera</taxon>
        <taxon>Hemiptera</taxon>
        <taxon>Sternorrhyncha</taxon>
        <taxon>Aphidomorpha</taxon>
        <taxon>Aphidoidea</taxon>
        <taxon>Aphididae</taxon>
        <taxon>Macrosiphini</taxon>
        <taxon>Macrosiphum</taxon>
    </lineage>
</organism>
<dbReference type="Proteomes" id="UP001160148">
    <property type="component" value="Unassembled WGS sequence"/>
</dbReference>